<keyword evidence="2" id="KW-0547">Nucleotide-binding</keyword>
<proteinExistence type="inferred from homology"/>
<name>A0A1Y2J210_TRAC3</name>
<feature type="domain" description="Helicase C-terminal" evidence="8">
    <location>
        <begin position="253"/>
        <end position="432"/>
    </location>
</feature>
<evidence type="ECO:0000256" key="1">
    <source>
        <dbReference type="ARBA" id="ARBA00005446"/>
    </source>
</evidence>
<dbReference type="EMBL" id="KZ084089">
    <property type="protein sequence ID" value="OSD06943.1"/>
    <property type="molecule type" value="Genomic_DNA"/>
</dbReference>
<dbReference type="GO" id="GO:0003676">
    <property type="term" value="F:nucleic acid binding"/>
    <property type="evidence" value="ECO:0007669"/>
    <property type="project" value="InterPro"/>
</dbReference>
<comment type="catalytic activity">
    <reaction evidence="4">
        <text>Couples ATP hydrolysis with the unwinding of duplex DNA by translocating in the 3'-5' direction.</text>
        <dbReference type="EC" id="5.6.2.4"/>
    </reaction>
</comment>
<dbReference type="SUPFAM" id="SSF52540">
    <property type="entry name" value="P-loop containing nucleoside triphosphate hydrolases"/>
    <property type="match status" value="1"/>
</dbReference>
<evidence type="ECO:0000313" key="10">
    <source>
        <dbReference type="Proteomes" id="UP000193067"/>
    </source>
</evidence>
<dbReference type="SMART" id="SM00487">
    <property type="entry name" value="DEXDc"/>
    <property type="match status" value="1"/>
</dbReference>
<dbReference type="GO" id="GO:0005737">
    <property type="term" value="C:cytoplasm"/>
    <property type="evidence" value="ECO:0007669"/>
    <property type="project" value="TreeGrafter"/>
</dbReference>
<keyword evidence="3" id="KW-0067">ATP-binding</keyword>
<dbReference type="EC" id="5.6.2.4" evidence="5"/>
<dbReference type="PANTHER" id="PTHR13710:SF120">
    <property type="entry name" value="BIFUNCTIONAL 3'-5' EXONUCLEASE_ATP-DEPENDENT HELICASE WRN"/>
    <property type="match status" value="1"/>
</dbReference>
<dbReference type="OrthoDB" id="2753847at2759"/>
<evidence type="ECO:0000256" key="6">
    <source>
        <dbReference type="SAM" id="MobiDB-lite"/>
    </source>
</evidence>
<feature type="compositionally biased region" description="Low complexity" evidence="6">
    <location>
        <begin position="639"/>
        <end position="650"/>
    </location>
</feature>
<dbReference type="InterPro" id="IPR001650">
    <property type="entry name" value="Helicase_C-like"/>
</dbReference>
<feature type="region of interest" description="Disordered" evidence="6">
    <location>
        <begin position="630"/>
        <end position="707"/>
    </location>
</feature>
<dbReference type="Proteomes" id="UP000193067">
    <property type="component" value="Unassembled WGS sequence"/>
</dbReference>
<evidence type="ECO:0000256" key="3">
    <source>
        <dbReference type="ARBA" id="ARBA00022840"/>
    </source>
</evidence>
<evidence type="ECO:0000313" key="9">
    <source>
        <dbReference type="EMBL" id="OSD06943.1"/>
    </source>
</evidence>
<feature type="region of interest" description="Disordered" evidence="6">
    <location>
        <begin position="449"/>
        <end position="471"/>
    </location>
</feature>
<reference evidence="9 10" key="1">
    <citation type="journal article" date="2015" name="Biotechnol. Biofuels">
        <title>Enhanced degradation of softwood versus hardwood by the white-rot fungus Pycnoporus coccineus.</title>
        <authorList>
            <person name="Couturier M."/>
            <person name="Navarro D."/>
            <person name="Chevret D."/>
            <person name="Henrissat B."/>
            <person name="Piumi F."/>
            <person name="Ruiz-Duenas F.J."/>
            <person name="Martinez A.T."/>
            <person name="Grigoriev I.V."/>
            <person name="Riley R."/>
            <person name="Lipzen A."/>
            <person name="Berrin J.G."/>
            <person name="Master E.R."/>
            <person name="Rosso M.N."/>
        </authorList>
    </citation>
    <scope>NUCLEOTIDE SEQUENCE [LARGE SCALE GENOMIC DNA]</scope>
    <source>
        <strain evidence="9 10">BRFM310</strain>
    </source>
</reference>
<sequence length="783" mass="86270">MRRSARRRLTKEEMTELATLMRKRFGWSGDPRYFQLEGVRAQLEGDDMIIQASTGAGKTAIAAGPHLWPASRGRITIMVCPLLVLEHEMVETFKMEFGLRAVAINSATGRCTNSMVQELLAGMYQIILISPEMLQSASFVNRVLRKPAFAKRVLSVVVDEAHCVSHWGASFRKKYASLGVIRAFLPRGTPVIAMTATLTARVRRDLHCVLHFPKHGSRFINIGNDRPNVTIVVRACQHAQNTYADLEFIIPADVRSAADIPKTYVYVDNIAVGNEIIDYLVRLLARRCPSLATHPLIRPYNATLSHEYRAEAMEAFRTNPPSQIPDEVTPEPGAIESRNDCIRILVCTDAAGMGCNVPDVDLVIQWKLPKTLSHFVQRAGRAARSPARQGLAVLLVERSAYSIDLTRSNSNLPGASENRAAKQVGKSTTKKARVVQSAKGSKLPKDYAVNHGLNRGSTARDDSVPTAGDEPVLDVEADDEGLLVFVQTRLCRRKIWTEIFESPISQLHPGIACCDLCNPTILDRTRPGTITLPSKPRMRVRGVPDFQAQMKLCKWRQQVFRRDHALSQLDTSAILDQSTLTTLTSLGPLTADHLVALLKGSWIWWDRYGEELTALIITLDIIYRPIKKSQVSGSKRPSNEASAAVSSEDVSSQKRQRLDSTGMDSSAPSASRTPSAAGLAVSMASSPSTSHGYAPATPHTPGPPGRVQPHYLHYPPYPYWPGYWHAGYPGAAPQTPGPLPSSPLFIHPSPMRYVPSPLSNPQPPQQPPYVNIVLMIPYTASIH</sequence>
<gene>
    <name evidence="9" type="ORF">PYCCODRAFT_1359909</name>
</gene>
<keyword evidence="9" id="KW-0378">Hydrolase</keyword>
<dbReference type="PANTHER" id="PTHR13710">
    <property type="entry name" value="DNA HELICASE RECQ FAMILY MEMBER"/>
    <property type="match status" value="1"/>
</dbReference>
<keyword evidence="10" id="KW-1185">Reference proteome</keyword>
<dbReference type="InterPro" id="IPR014001">
    <property type="entry name" value="Helicase_ATP-bd"/>
</dbReference>
<accession>A0A1Y2J210</accession>
<dbReference type="STRING" id="1353009.A0A1Y2J210"/>
<dbReference type="Pfam" id="PF00270">
    <property type="entry name" value="DEAD"/>
    <property type="match status" value="1"/>
</dbReference>
<dbReference type="GO" id="GO:0005694">
    <property type="term" value="C:chromosome"/>
    <property type="evidence" value="ECO:0007669"/>
    <property type="project" value="TreeGrafter"/>
</dbReference>
<evidence type="ECO:0000256" key="2">
    <source>
        <dbReference type="ARBA" id="ARBA00022741"/>
    </source>
</evidence>
<dbReference type="GO" id="GO:0016787">
    <property type="term" value="F:hydrolase activity"/>
    <property type="evidence" value="ECO:0007669"/>
    <property type="project" value="UniProtKB-KW"/>
</dbReference>
<evidence type="ECO:0000256" key="5">
    <source>
        <dbReference type="ARBA" id="ARBA00034808"/>
    </source>
</evidence>
<evidence type="ECO:0000259" key="7">
    <source>
        <dbReference type="PROSITE" id="PS51192"/>
    </source>
</evidence>
<feature type="region of interest" description="Disordered" evidence="6">
    <location>
        <begin position="411"/>
        <end position="433"/>
    </location>
</feature>
<dbReference type="Gene3D" id="3.40.50.300">
    <property type="entry name" value="P-loop containing nucleotide triphosphate hydrolases"/>
    <property type="match status" value="2"/>
</dbReference>
<dbReference type="InterPro" id="IPR027417">
    <property type="entry name" value="P-loop_NTPase"/>
</dbReference>
<organism evidence="9 10">
    <name type="scientific">Trametes coccinea (strain BRFM310)</name>
    <name type="common">Pycnoporus coccineus</name>
    <dbReference type="NCBI Taxonomy" id="1353009"/>
    <lineage>
        <taxon>Eukaryota</taxon>
        <taxon>Fungi</taxon>
        <taxon>Dikarya</taxon>
        <taxon>Basidiomycota</taxon>
        <taxon>Agaricomycotina</taxon>
        <taxon>Agaricomycetes</taxon>
        <taxon>Polyporales</taxon>
        <taxon>Polyporaceae</taxon>
        <taxon>Trametes</taxon>
    </lineage>
</organism>
<evidence type="ECO:0000256" key="4">
    <source>
        <dbReference type="ARBA" id="ARBA00034617"/>
    </source>
</evidence>
<dbReference type="PROSITE" id="PS51192">
    <property type="entry name" value="HELICASE_ATP_BIND_1"/>
    <property type="match status" value="1"/>
</dbReference>
<dbReference type="GO" id="GO:0000724">
    <property type="term" value="P:double-strand break repair via homologous recombination"/>
    <property type="evidence" value="ECO:0007669"/>
    <property type="project" value="TreeGrafter"/>
</dbReference>
<dbReference type="Pfam" id="PF00271">
    <property type="entry name" value="Helicase_C"/>
    <property type="match status" value="1"/>
</dbReference>
<dbReference type="SMART" id="SM00490">
    <property type="entry name" value="HELICc"/>
    <property type="match status" value="1"/>
</dbReference>
<feature type="domain" description="Helicase ATP-binding" evidence="7">
    <location>
        <begin position="39"/>
        <end position="216"/>
    </location>
</feature>
<comment type="similarity">
    <text evidence="1">Belongs to the helicase family. RecQ subfamily.</text>
</comment>
<dbReference type="GO" id="GO:0009378">
    <property type="term" value="F:four-way junction helicase activity"/>
    <property type="evidence" value="ECO:0007669"/>
    <property type="project" value="TreeGrafter"/>
</dbReference>
<protein>
    <recommendedName>
        <fullName evidence="5">DNA 3'-5' helicase</fullName>
        <ecNumber evidence="5">5.6.2.4</ecNumber>
    </recommendedName>
</protein>
<dbReference type="GO" id="GO:0005524">
    <property type="term" value="F:ATP binding"/>
    <property type="evidence" value="ECO:0007669"/>
    <property type="project" value="UniProtKB-KW"/>
</dbReference>
<dbReference type="GO" id="GO:0043138">
    <property type="term" value="F:3'-5' DNA helicase activity"/>
    <property type="evidence" value="ECO:0007669"/>
    <property type="project" value="UniProtKB-EC"/>
</dbReference>
<dbReference type="PROSITE" id="PS51194">
    <property type="entry name" value="HELICASE_CTER"/>
    <property type="match status" value="1"/>
</dbReference>
<dbReference type="AlphaFoldDB" id="A0A1Y2J210"/>
<feature type="compositionally biased region" description="Low complexity" evidence="6">
    <location>
        <begin position="665"/>
        <end position="677"/>
    </location>
</feature>
<evidence type="ECO:0000259" key="8">
    <source>
        <dbReference type="PROSITE" id="PS51194"/>
    </source>
</evidence>
<dbReference type="GO" id="GO:0005634">
    <property type="term" value="C:nucleus"/>
    <property type="evidence" value="ECO:0007669"/>
    <property type="project" value="TreeGrafter"/>
</dbReference>
<dbReference type="InterPro" id="IPR011545">
    <property type="entry name" value="DEAD/DEAH_box_helicase_dom"/>
</dbReference>